<dbReference type="STRING" id="7102.A0A2A4JQ87"/>
<evidence type="ECO:0000313" key="2">
    <source>
        <dbReference type="EMBL" id="PCG74161.1"/>
    </source>
</evidence>
<feature type="compositionally biased region" description="Polar residues" evidence="1">
    <location>
        <begin position="256"/>
        <end position="265"/>
    </location>
</feature>
<feature type="region of interest" description="Disordered" evidence="1">
    <location>
        <begin position="232"/>
        <end position="290"/>
    </location>
</feature>
<accession>A0A2A4JQ87</accession>
<evidence type="ECO:0000256" key="1">
    <source>
        <dbReference type="SAM" id="MobiDB-lite"/>
    </source>
</evidence>
<organism evidence="2">
    <name type="scientific">Heliothis virescens</name>
    <name type="common">Tobacco budworm moth</name>
    <dbReference type="NCBI Taxonomy" id="7102"/>
    <lineage>
        <taxon>Eukaryota</taxon>
        <taxon>Metazoa</taxon>
        <taxon>Ecdysozoa</taxon>
        <taxon>Arthropoda</taxon>
        <taxon>Hexapoda</taxon>
        <taxon>Insecta</taxon>
        <taxon>Pterygota</taxon>
        <taxon>Neoptera</taxon>
        <taxon>Endopterygota</taxon>
        <taxon>Lepidoptera</taxon>
        <taxon>Glossata</taxon>
        <taxon>Ditrysia</taxon>
        <taxon>Noctuoidea</taxon>
        <taxon>Noctuidae</taxon>
        <taxon>Heliothinae</taxon>
        <taxon>Heliothis</taxon>
    </lineage>
</organism>
<gene>
    <name evidence="2" type="ORF">B5V51_13754</name>
</gene>
<feature type="compositionally biased region" description="Low complexity" evidence="1">
    <location>
        <begin position="271"/>
        <end position="282"/>
    </location>
</feature>
<reference evidence="2" key="1">
    <citation type="submission" date="2017-09" db="EMBL/GenBank/DDBJ databases">
        <title>Contemporary evolution of a Lepidopteran species, Heliothis virescens, in response to modern agricultural practices.</title>
        <authorList>
            <person name="Fritz M.L."/>
            <person name="Deyonke A.M."/>
            <person name="Papanicolaou A."/>
            <person name="Micinski S."/>
            <person name="Westbrook J."/>
            <person name="Gould F."/>
        </authorList>
    </citation>
    <scope>NUCLEOTIDE SEQUENCE [LARGE SCALE GENOMIC DNA]</scope>
    <source>
        <strain evidence="2">HvINT-</strain>
        <tissue evidence="2">Whole body</tissue>
    </source>
</reference>
<dbReference type="AlphaFoldDB" id="A0A2A4JQ87"/>
<name>A0A2A4JQ87_HELVI</name>
<comment type="caution">
    <text evidence="2">The sequence shown here is derived from an EMBL/GenBank/DDBJ whole genome shotgun (WGS) entry which is preliminary data.</text>
</comment>
<sequence length="411" mass="45793">MDLAETMKSVLAKSTGTSSGAASTSSSATPHGAEGYVTEKLYMLLQLYLQNKGWSPSIELLQCFSDLKESSMLPSAAYLQMMASRVGLDTQGRLILRENGKIILPYEHFANAVMLKHMNGPHGLHLGLEATVRAVVESYTIGREQFGMEKEFIIEVVQNCPNPACRYYKNQLEMTQKSIQQHLSQQPTYIPDAGASNLPDSQAVERLLRSTALAQDYQLPLAPHLAALTSLTGEKSDRRSQDKLSQHQQMLLQHQNRSLGHQSSIDKYAHSQQRSSSSSQASLDTKSKHHYSDEHKLTDFLRANLESLESLSGGSGAERGAGGQERVVRAFAELARNLQRMRPCVRPAMCKPYGKQSEQLQKILLDTIQLVQSLRSYLPPPHIQVTSWKNDDKLRSNNMEELESRKIVSGN</sequence>
<protein>
    <submittedName>
        <fullName evidence="2">Uncharacterized protein</fullName>
    </submittedName>
</protein>
<feature type="compositionally biased region" description="Low complexity" evidence="1">
    <location>
        <begin position="246"/>
        <end position="255"/>
    </location>
</feature>
<feature type="compositionally biased region" description="Basic and acidic residues" evidence="1">
    <location>
        <begin position="234"/>
        <end position="245"/>
    </location>
</feature>
<proteinExistence type="predicted"/>
<dbReference type="EMBL" id="NWSH01000797">
    <property type="protein sequence ID" value="PCG74161.1"/>
    <property type="molecule type" value="Genomic_DNA"/>
</dbReference>